<evidence type="ECO:0000256" key="5">
    <source>
        <dbReference type="RuleBase" id="RU003512"/>
    </source>
</evidence>
<dbReference type="Pfam" id="PF01297">
    <property type="entry name" value="ZnuA"/>
    <property type="match status" value="1"/>
</dbReference>
<dbReference type="InterPro" id="IPR006128">
    <property type="entry name" value="Lipoprotein_PsaA-like"/>
</dbReference>
<keyword evidence="4 6" id="KW-0732">Signal</keyword>
<accession>A0A4R1AYG2</accession>
<dbReference type="PANTHER" id="PTHR42953">
    <property type="entry name" value="HIGH-AFFINITY ZINC UPTAKE SYSTEM PROTEIN ZNUA-RELATED"/>
    <property type="match status" value="1"/>
</dbReference>
<name>A0A4R1AYG2_9BACI</name>
<evidence type="ECO:0000313" key="8">
    <source>
        <dbReference type="Proteomes" id="UP000293846"/>
    </source>
</evidence>
<dbReference type="AlphaFoldDB" id="A0A4R1AYG2"/>
<evidence type="ECO:0000256" key="3">
    <source>
        <dbReference type="ARBA" id="ARBA00022723"/>
    </source>
</evidence>
<dbReference type="SUPFAM" id="SSF53807">
    <property type="entry name" value="Helical backbone' metal receptor"/>
    <property type="match status" value="1"/>
</dbReference>
<organism evidence="7 8">
    <name type="scientific">Cytobacillus praedii</name>
    <dbReference type="NCBI Taxonomy" id="1742358"/>
    <lineage>
        <taxon>Bacteria</taxon>
        <taxon>Bacillati</taxon>
        <taxon>Bacillota</taxon>
        <taxon>Bacilli</taxon>
        <taxon>Bacillales</taxon>
        <taxon>Bacillaceae</taxon>
        <taxon>Cytobacillus</taxon>
    </lineage>
</organism>
<dbReference type="OrthoDB" id="9793396at2"/>
<comment type="subcellular location">
    <subcellularLocation>
        <location evidence="1">Cell envelope</location>
    </subcellularLocation>
</comment>
<evidence type="ECO:0000256" key="6">
    <source>
        <dbReference type="SAM" id="SignalP"/>
    </source>
</evidence>
<protein>
    <submittedName>
        <fullName evidence="7">Manganese transporter</fullName>
    </submittedName>
</protein>
<dbReference type="InterPro" id="IPR050492">
    <property type="entry name" value="Bact_metal-bind_prot9"/>
</dbReference>
<comment type="similarity">
    <text evidence="5">Belongs to the bacterial solute-binding protein 9 family.</text>
</comment>
<dbReference type="EMBL" id="SJTH01000004">
    <property type="protein sequence ID" value="TCJ05416.1"/>
    <property type="molecule type" value="Genomic_DNA"/>
</dbReference>
<keyword evidence="3" id="KW-0479">Metal-binding</keyword>
<sequence length="308" mass="33976">MKKIVGIFLVISLIFVSACSKQNVNEENDEGKLTVTTTIGQIADAVKQIGGEKVTVNSLMGPGTDPHLYKATQGDIAKLEKADIIFYSGLHLEGKMLDVLERINKTKPTYAIAEAIDKESLLSANGGSYAYDPHVWFDITLWKQALEEVKTGLIEKDPANKSYYEENAQNYFKQLDELQSYAADEMARIPEEQRVLVTAHDAFGYFGKAFNIEVMGLQGLSTDSEYGLGDVQKLVDTLVKRNIKAVFIESSISERSINAVIEGAKQKGHKVKIGGELFSDAMGEEGTDEGTYIGMYKHNVKTISESIK</sequence>
<dbReference type="PRINTS" id="PR00691">
    <property type="entry name" value="ADHESINB"/>
</dbReference>
<dbReference type="PANTHER" id="PTHR42953:SF1">
    <property type="entry name" value="METAL-BINDING PROTEIN HI_0362-RELATED"/>
    <property type="match status" value="1"/>
</dbReference>
<reference evidence="7 8" key="1">
    <citation type="submission" date="2019-03" db="EMBL/GenBank/DDBJ databases">
        <authorList>
            <person name="Jensen L."/>
            <person name="Storgaard J."/>
            <person name="Sulaj E."/>
            <person name="Schramm A."/>
            <person name="Marshall I.P.G."/>
        </authorList>
    </citation>
    <scope>NUCLEOTIDE SEQUENCE [LARGE SCALE GENOMIC DNA]</scope>
    <source>
        <strain evidence="7 8">2017H2G3</strain>
    </source>
</reference>
<evidence type="ECO:0000256" key="2">
    <source>
        <dbReference type="ARBA" id="ARBA00022448"/>
    </source>
</evidence>
<feature type="signal peptide" evidence="6">
    <location>
        <begin position="1"/>
        <end position="18"/>
    </location>
</feature>
<dbReference type="GO" id="GO:0046872">
    <property type="term" value="F:metal ion binding"/>
    <property type="evidence" value="ECO:0007669"/>
    <property type="project" value="UniProtKB-KW"/>
</dbReference>
<gene>
    <name evidence="7" type="ORF">E0Y62_04505</name>
</gene>
<comment type="caution">
    <text evidence="7">The sequence shown here is derived from an EMBL/GenBank/DDBJ whole genome shotgun (WGS) entry which is preliminary data.</text>
</comment>
<dbReference type="GO" id="GO:0030001">
    <property type="term" value="P:metal ion transport"/>
    <property type="evidence" value="ECO:0007669"/>
    <property type="project" value="InterPro"/>
</dbReference>
<dbReference type="Proteomes" id="UP000293846">
    <property type="component" value="Unassembled WGS sequence"/>
</dbReference>
<proteinExistence type="inferred from homology"/>
<dbReference type="InterPro" id="IPR006127">
    <property type="entry name" value="ZnuA-like"/>
</dbReference>
<dbReference type="PRINTS" id="PR00690">
    <property type="entry name" value="ADHESNFAMILY"/>
</dbReference>
<keyword evidence="2 5" id="KW-0813">Transport</keyword>
<dbReference type="RefSeq" id="WP_057763981.1">
    <property type="nucleotide sequence ID" value="NZ_LMBX01000010.1"/>
</dbReference>
<dbReference type="PROSITE" id="PS51257">
    <property type="entry name" value="PROKAR_LIPOPROTEIN"/>
    <property type="match status" value="1"/>
</dbReference>
<dbReference type="GO" id="GO:0007155">
    <property type="term" value="P:cell adhesion"/>
    <property type="evidence" value="ECO:0007669"/>
    <property type="project" value="InterPro"/>
</dbReference>
<keyword evidence="8" id="KW-1185">Reference proteome</keyword>
<evidence type="ECO:0000313" key="7">
    <source>
        <dbReference type="EMBL" id="TCJ05416.1"/>
    </source>
</evidence>
<dbReference type="Gene3D" id="3.40.50.1980">
    <property type="entry name" value="Nitrogenase molybdenum iron protein domain"/>
    <property type="match status" value="2"/>
</dbReference>
<evidence type="ECO:0000256" key="1">
    <source>
        <dbReference type="ARBA" id="ARBA00004196"/>
    </source>
</evidence>
<evidence type="ECO:0000256" key="4">
    <source>
        <dbReference type="ARBA" id="ARBA00022729"/>
    </source>
</evidence>
<dbReference type="InterPro" id="IPR006129">
    <property type="entry name" value="AdhesinB"/>
</dbReference>
<feature type="chain" id="PRO_5038809062" evidence="6">
    <location>
        <begin position="19"/>
        <end position="308"/>
    </location>
</feature>
<dbReference type="GO" id="GO:0030313">
    <property type="term" value="C:cell envelope"/>
    <property type="evidence" value="ECO:0007669"/>
    <property type="project" value="UniProtKB-SubCell"/>
</dbReference>
<dbReference type="STRING" id="1742358.GCA_001439605_04827"/>